<name>A0AAD5WQE6_9PEZI</name>
<dbReference type="GO" id="GO:0030692">
    <property type="term" value="C:Noc4p-Nop14p complex"/>
    <property type="evidence" value="ECO:0007669"/>
    <property type="project" value="TreeGrafter"/>
</dbReference>
<dbReference type="AlphaFoldDB" id="A0AAD5WQE6"/>
<dbReference type="GO" id="GO:0042254">
    <property type="term" value="P:ribosome biogenesis"/>
    <property type="evidence" value="ECO:0007669"/>
    <property type="project" value="InterPro"/>
</dbReference>
<dbReference type="GO" id="GO:0032040">
    <property type="term" value="C:small-subunit processome"/>
    <property type="evidence" value="ECO:0007669"/>
    <property type="project" value="TreeGrafter"/>
</dbReference>
<dbReference type="PANTHER" id="PTHR12455">
    <property type="entry name" value="NUCLEOLAR COMPLEX PROTEIN 4"/>
    <property type="match status" value="1"/>
</dbReference>
<feature type="compositionally biased region" description="Basic and acidic residues" evidence="2">
    <location>
        <begin position="25"/>
        <end position="38"/>
    </location>
</feature>
<feature type="domain" description="CCAAT-binding factor" evidence="3">
    <location>
        <begin position="325"/>
        <end position="482"/>
    </location>
</feature>
<dbReference type="InterPro" id="IPR005612">
    <property type="entry name" value="CCAAT-binding_factor"/>
</dbReference>
<keyword evidence="5" id="KW-1185">Reference proteome</keyword>
<proteinExistence type="inferred from homology"/>
<dbReference type="PANTHER" id="PTHR12455:SF0">
    <property type="entry name" value="NUCLEOLAR COMPLEX PROTEIN 4 HOMOLOG"/>
    <property type="match status" value="1"/>
</dbReference>
<protein>
    <recommendedName>
        <fullName evidence="3">CCAAT-binding factor domain-containing protein</fullName>
    </recommendedName>
</protein>
<reference evidence="4" key="1">
    <citation type="submission" date="2022-07" db="EMBL/GenBank/DDBJ databases">
        <title>Draft genome sequence of Zalerion maritima ATCC 34329, a (micro)plastics degrading marine fungus.</title>
        <authorList>
            <person name="Paco A."/>
            <person name="Goncalves M.F.M."/>
            <person name="Rocha-Santos T.A.P."/>
            <person name="Alves A."/>
        </authorList>
    </citation>
    <scope>NUCLEOTIDE SEQUENCE</scope>
    <source>
        <strain evidence="4">ATCC 34329</strain>
    </source>
</reference>
<comment type="similarity">
    <text evidence="1">Belongs to the CBF/MAK21 family.</text>
</comment>
<dbReference type="EMBL" id="JAKWBI020000385">
    <property type="protein sequence ID" value="KAJ2895667.1"/>
    <property type="molecule type" value="Genomic_DNA"/>
</dbReference>
<evidence type="ECO:0000259" key="3">
    <source>
        <dbReference type="Pfam" id="PF03914"/>
    </source>
</evidence>
<comment type="caution">
    <text evidence="4">The sequence shown here is derived from an EMBL/GenBank/DDBJ whole genome shotgun (WGS) entry which is preliminary data.</text>
</comment>
<dbReference type="InterPro" id="IPR027193">
    <property type="entry name" value="Noc4"/>
</dbReference>
<sequence>MSKVMSKAKSSSATVEMKPKRKRSESKELSKKRAKSENSNDENPEEQILLDEQSILESKKNYNKILNLISIAQQGQDGGGLAVVAAVSLCRVFIQLLAAGSLTMKKGLSDKDRKVVEWLKGNLSQYEEVLLQLLGREELAITALTLALRLLKSEGLYISDKDEYSFPRAFLTKIVKVLLYSETGDDVRQEFVEKYVQEYQDIRFFSFQAIEVILKAGQETENTDTLFENAFAILYNTDQVPGDKEKFENFYLPAPKKKKHDLFSVPQLRKNAQGAWLALMGLASKKAQRKQLLDCMVREIAPWFVNPERLSDFMTDCYNTGGSMSLLALSGVFYLIQERNLDYPSFYTKLYSLLTVEMLHSKHRSKFLRLLETFLASSHLPAILVASFIKRLSRLSISAPPSAIVAIVPYLYNLFKKHPQTTFMMHRVIGDLEVKRLVEEEGFEDPFDPEETDPMETNAIDSCIWEIVQLQTHYHPNVSTIANIVSEQFTKQSYNTEDFLDHSYQSLIDAELSKEVKKKPVVEFFVPDRVFSASKKEEVNKQESMLVKLWNFS</sequence>
<gene>
    <name evidence="4" type="ORF">MKZ38_006273</name>
</gene>
<evidence type="ECO:0000256" key="1">
    <source>
        <dbReference type="ARBA" id="ARBA00007797"/>
    </source>
</evidence>
<feature type="region of interest" description="Disordered" evidence="2">
    <location>
        <begin position="1"/>
        <end position="46"/>
    </location>
</feature>
<evidence type="ECO:0000313" key="4">
    <source>
        <dbReference type="EMBL" id="KAJ2895667.1"/>
    </source>
</evidence>
<feature type="compositionally biased region" description="Low complexity" evidence="2">
    <location>
        <begin position="1"/>
        <end position="13"/>
    </location>
</feature>
<accession>A0AAD5WQE6</accession>
<organism evidence="4 5">
    <name type="scientific">Zalerion maritima</name>
    <dbReference type="NCBI Taxonomy" id="339359"/>
    <lineage>
        <taxon>Eukaryota</taxon>
        <taxon>Fungi</taxon>
        <taxon>Dikarya</taxon>
        <taxon>Ascomycota</taxon>
        <taxon>Pezizomycotina</taxon>
        <taxon>Sordariomycetes</taxon>
        <taxon>Lulworthiomycetidae</taxon>
        <taxon>Lulworthiales</taxon>
        <taxon>Lulworthiaceae</taxon>
        <taxon>Zalerion</taxon>
    </lineage>
</organism>
<evidence type="ECO:0000313" key="5">
    <source>
        <dbReference type="Proteomes" id="UP001201980"/>
    </source>
</evidence>
<evidence type="ECO:0000256" key="2">
    <source>
        <dbReference type="SAM" id="MobiDB-lite"/>
    </source>
</evidence>
<dbReference type="Pfam" id="PF03914">
    <property type="entry name" value="CBF"/>
    <property type="match status" value="1"/>
</dbReference>
<dbReference type="Proteomes" id="UP001201980">
    <property type="component" value="Unassembled WGS sequence"/>
</dbReference>